<organism evidence="5 6">
    <name type="scientific">Herbaspirillum rubrisubalbicans Os34</name>
    <dbReference type="NCBI Taxonomy" id="1235827"/>
    <lineage>
        <taxon>Bacteria</taxon>
        <taxon>Pseudomonadati</taxon>
        <taxon>Pseudomonadota</taxon>
        <taxon>Betaproteobacteria</taxon>
        <taxon>Burkholderiales</taxon>
        <taxon>Oxalobacteraceae</taxon>
        <taxon>Herbaspirillum</taxon>
    </lineage>
</organism>
<sequence length="214" mass="22680">MTERLYLTQPALCADIEILSCTPLEDGRHAVRLSATPFHPQGGGQPSDVGWLGEVEVLRVVSEGDDILHYTNAAVAPGPDVARVDAQPRQLHTRLHSAGHVIGHVMAQLGWKPTKAHHWPGEGRVVGVSVGVGGAAAQELEAEEIERRCNALLAQDLACVLSLEAGLRKIGFGDLPAYPCGGTHVATLGEIGKIGIESVRVKKGEVSIRYDVAA</sequence>
<dbReference type="InterPro" id="IPR009000">
    <property type="entry name" value="Transl_B-barrel_sf"/>
</dbReference>
<dbReference type="Gene3D" id="2.40.30.130">
    <property type="match status" value="1"/>
</dbReference>
<dbReference type="Gene3D" id="3.30.980.10">
    <property type="entry name" value="Threonyl-trna Synthetase, Chain A, domain 2"/>
    <property type="match status" value="1"/>
</dbReference>
<feature type="domain" description="Threonyl/alanyl tRNA synthetase SAD" evidence="4">
    <location>
        <begin position="170"/>
        <end position="197"/>
    </location>
</feature>
<dbReference type="PANTHER" id="PTHR43462:SF2">
    <property type="entry name" value="THREONYL AND ALANYL TRNA SYNTHETASE SECOND ADDITIONAL DOMAIN-CONTAINING PROTEIN"/>
    <property type="match status" value="1"/>
</dbReference>
<evidence type="ECO:0000256" key="3">
    <source>
        <dbReference type="ARBA" id="ARBA00022833"/>
    </source>
</evidence>
<name>A0A6M3ZPT2_9BURK</name>
<dbReference type="GO" id="GO:0046872">
    <property type="term" value="F:metal ion binding"/>
    <property type="evidence" value="ECO:0007669"/>
    <property type="project" value="UniProtKB-KW"/>
</dbReference>
<protein>
    <recommendedName>
        <fullName evidence="4">Threonyl/alanyl tRNA synthetase SAD domain-containing protein</fullName>
    </recommendedName>
</protein>
<comment type="cofactor">
    <cofactor evidence="1">
        <name>Zn(2+)</name>
        <dbReference type="ChEBI" id="CHEBI:29105"/>
    </cofactor>
</comment>
<evidence type="ECO:0000313" key="6">
    <source>
        <dbReference type="Proteomes" id="UP000501648"/>
    </source>
</evidence>
<dbReference type="EMBL" id="CP008956">
    <property type="protein sequence ID" value="QJQ00615.1"/>
    <property type="molecule type" value="Genomic_DNA"/>
</dbReference>
<dbReference type="GO" id="GO:0005524">
    <property type="term" value="F:ATP binding"/>
    <property type="evidence" value="ECO:0007669"/>
    <property type="project" value="InterPro"/>
</dbReference>
<dbReference type="SUPFAM" id="SSF50447">
    <property type="entry name" value="Translation proteins"/>
    <property type="match status" value="1"/>
</dbReference>
<evidence type="ECO:0000259" key="4">
    <source>
        <dbReference type="Pfam" id="PF07973"/>
    </source>
</evidence>
<accession>A0A6M3ZPT2</accession>
<keyword evidence="2" id="KW-0479">Metal-binding</keyword>
<dbReference type="InterPro" id="IPR012947">
    <property type="entry name" value="tRNA_SAD"/>
</dbReference>
<proteinExistence type="predicted"/>
<dbReference type="Pfam" id="PF07973">
    <property type="entry name" value="tRNA_SAD"/>
    <property type="match status" value="1"/>
</dbReference>
<dbReference type="PANTHER" id="PTHR43462">
    <property type="entry name" value="ALANYL-TRNA EDITING PROTEIN"/>
    <property type="match status" value="1"/>
</dbReference>
<gene>
    <name evidence="5" type="ORF">C798_10315</name>
</gene>
<dbReference type="InterPro" id="IPR051335">
    <property type="entry name" value="Alanyl-tRNA_Editing_Enzymes"/>
</dbReference>
<evidence type="ECO:0000313" key="5">
    <source>
        <dbReference type="EMBL" id="QJQ00615.1"/>
    </source>
</evidence>
<dbReference type="SUPFAM" id="SSF55186">
    <property type="entry name" value="ThrRS/AlaRS common domain"/>
    <property type="match status" value="1"/>
</dbReference>
<dbReference type="Proteomes" id="UP000501648">
    <property type="component" value="Chromosome"/>
</dbReference>
<keyword evidence="3" id="KW-0862">Zinc</keyword>
<dbReference type="AlphaFoldDB" id="A0A6M3ZPT2"/>
<dbReference type="GO" id="GO:0043039">
    <property type="term" value="P:tRNA aminoacylation"/>
    <property type="evidence" value="ECO:0007669"/>
    <property type="project" value="InterPro"/>
</dbReference>
<dbReference type="InterPro" id="IPR018163">
    <property type="entry name" value="Thr/Ala-tRNA-synth_IIc_edit"/>
</dbReference>
<reference evidence="5 6" key="1">
    <citation type="journal article" date="2012" name="J. Bacteriol.">
        <title>Genome sequence of the pathogenic Herbaspirillum seropedicae strain Os34, isolated from rice roots.</title>
        <authorList>
            <person name="Ye W."/>
            <person name="Ye S."/>
            <person name="Liu J."/>
            <person name="Chang S."/>
            <person name="Chen M."/>
            <person name="Zhu B."/>
            <person name="Guo L."/>
            <person name="An Q."/>
        </authorList>
    </citation>
    <scope>NUCLEOTIDE SEQUENCE [LARGE SCALE GENOMIC DNA]</scope>
    <source>
        <strain evidence="5 6">Os34</strain>
    </source>
</reference>
<dbReference type="GO" id="GO:0004812">
    <property type="term" value="F:aminoacyl-tRNA ligase activity"/>
    <property type="evidence" value="ECO:0007669"/>
    <property type="project" value="InterPro"/>
</dbReference>
<evidence type="ECO:0000256" key="2">
    <source>
        <dbReference type="ARBA" id="ARBA00022723"/>
    </source>
</evidence>
<dbReference type="RefSeq" id="WP_017454632.1">
    <property type="nucleotide sequence ID" value="NZ_CP008956.1"/>
</dbReference>
<evidence type="ECO:0000256" key="1">
    <source>
        <dbReference type="ARBA" id="ARBA00001947"/>
    </source>
</evidence>